<evidence type="ECO:0000313" key="2">
    <source>
        <dbReference type="Proteomes" id="UP000499080"/>
    </source>
</evidence>
<protein>
    <submittedName>
        <fullName evidence="1">Uncharacterized protein</fullName>
    </submittedName>
</protein>
<comment type="caution">
    <text evidence="1">The sequence shown here is derived from an EMBL/GenBank/DDBJ whole genome shotgun (WGS) entry which is preliminary data.</text>
</comment>
<organism evidence="1 2">
    <name type="scientific">Araneus ventricosus</name>
    <name type="common">Orbweaver spider</name>
    <name type="synonym">Epeira ventricosa</name>
    <dbReference type="NCBI Taxonomy" id="182803"/>
    <lineage>
        <taxon>Eukaryota</taxon>
        <taxon>Metazoa</taxon>
        <taxon>Ecdysozoa</taxon>
        <taxon>Arthropoda</taxon>
        <taxon>Chelicerata</taxon>
        <taxon>Arachnida</taxon>
        <taxon>Araneae</taxon>
        <taxon>Araneomorphae</taxon>
        <taxon>Entelegynae</taxon>
        <taxon>Araneoidea</taxon>
        <taxon>Araneidae</taxon>
        <taxon>Araneus</taxon>
    </lineage>
</organism>
<name>A0A4Y2CTD3_ARAVE</name>
<dbReference type="AlphaFoldDB" id="A0A4Y2CTD3"/>
<dbReference type="EMBL" id="BGPR01000239">
    <property type="protein sequence ID" value="GBM07186.1"/>
    <property type="molecule type" value="Genomic_DNA"/>
</dbReference>
<accession>A0A4Y2CTD3</accession>
<reference evidence="1 2" key="1">
    <citation type="journal article" date="2019" name="Sci. Rep.">
        <title>Orb-weaving spider Araneus ventricosus genome elucidates the spidroin gene catalogue.</title>
        <authorList>
            <person name="Kono N."/>
            <person name="Nakamura H."/>
            <person name="Ohtoshi R."/>
            <person name="Moran D.A.P."/>
            <person name="Shinohara A."/>
            <person name="Yoshida Y."/>
            <person name="Fujiwara M."/>
            <person name="Mori M."/>
            <person name="Tomita M."/>
            <person name="Arakawa K."/>
        </authorList>
    </citation>
    <scope>NUCLEOTIDE SEQUENCE [LARGE SCALE GENOMIC DNA]</scope>
</reference>
<keyword evidence="2" id="KW-1185">Reference proteome</keyword>
<proteinExistence type="predicted"/>
<gene>
    <name evidence="1" type="ORF">AVEN_15429_1</name>
</gene>
<sequence length="119" mass="13938">MVPKTSIIVDSSYKRRGSFSFVNIRSKRYFRIKEFRVGKSVLKNSMIAAFLPLSFWMKARCSVCPLISNRKEWNKWQAGVDALMADPLEWVLEFQNIQEITCCHRLKPVRSKGEKHNEV</sequence>
<evidence type="ECO:0000313" key="1">
    <source>
        <dbReference type="EMBL" id="GBM07186.1"/>
    </source>
</evidence>
<dbReference type="Proteomes" id="UP000499080">
    <property type="component" value="Unassembled WGS sequence"/>
</dbReference>